<proteinExistence type="predicted"/>
<sequence>MIDYQFNKNLTPLIFGHYCFACHQRIVCLSLFPQSEKNEKAESSVFSFPRESLPLLFTETLLPPSGGNIASFGSSGRVDLDGLVDEPRILGRVFLLLEIGDVMLPPRLSSSCAKYGKVLLPSGSELFF</sequence>
<protein>
    <submittedName>
        <fullName evidence="1">Uncharacterized protein</fullName>
    </submittedName>
</protein>
<organism evidence="1 2">
    <name type="scientific">Cyclotella cryptica</name>
    <dbReference type="NCBI Taxonomy" id="29204"/>
    <lineage>
        <taxon>Eukaryota</taxon>
        <taxon>Sar</taxon>
        <taxon>Stramenopiles</taxon>
        <taxon>Ochrophyta</taxon>
        <taxon>Bacillariophyta</taxon>
        <taxon>Coscinodiscophyceae</taxon>
        <taxon>Thalassiosirophycidae</taxon>
        <taxon>Stephanodiscales</taxon>
        <taxon>Stephanodiscaceae</taxon>
        <taxon>Cyclotella</taxon>
    </lineage>
</organism>
<accession>A0ABD3PK99</accession>
<reference evidence="1 2" key="1">
    <citation type="journal article" date="2020" name="G3 (Bethesda)">
        <title>Improved Reference Genome for Cyclotella cryptica CCMP332, a Model for Cell Wall Morphogenesis, Salinity Adaptation, and Lipid Production in Diatoms (Bacillariophyta).</title>
        <authorList>
            <person name="Roberts W.R."/>
            <person name="Downey K.M."/>
            <person name="Ruck E.C."/>
            <person name="Traller J.C."/>
            <person name="Alverson A.J."/>
        </authorList>
    </citation>
    <scope>NUCLEOTIDE SEQUENCE [LARGE SCALE GENOMIC DNA]</scope>
    <source>
        <strain evidence="1 2">CCMP332</strain>
    </source>
</reference>
<evidence type="ECO:0000313" key="1">
    <source>
        <dbReference type="EMBL" id="KAL3788499.1"/>
    </source>
</evidence>
<dbReference type="AlphaFoldDB" id="A0ABD3PK99"/>
<name>A0ABD3PK99_9STRA</name>
<evidence type="ECO:0000313" key="2">
    <source>
        <dbReference type="Proteomes" id="UP001516023"/>
    </source>
</evidence>
<comment type="caution">
    <text evidence="1">The sequence shown here is derived from an EMBL/GenBank/DDBJ whole genome shotgun (WGS) entry which is preliminary data.</text>
</comment>
<gene>
    <name evidence="1" type="ORF">HJC23_006537</name>
</gene>
<dbReference type="EMBL" id="JABMIG020000155">
    <property type="protein sequence ID" value="KAL3788499.1"/>
    <property type="molecule type" value="Genomic_DNA"/>
</dbReference>
<dbReference type="Proteomes" id="UP001516023">
    <property type="component" value="Unassembled WGS sequence"/>
</dbReference>
<keyword evidence="2" id="KW-1185">Reference proteome</keyword>